<dbReference type="InterPro" id="IPR052414">
    <property type="entry name" value="U3_snoRNA-assoc_WDR"/>
</dbReference>
<dbReference type="GeneID" id="88172713"/>
<dbReference type="KEGG" id="asau:88172713"/>
<dbReference type="AlphaFoldDB" id="A0AAX4H9J1"/>
<evidence type="ECO:0000313" key="5">
    <source>
        <dbReference type="EMBL" id="WPK24375.1"/>
    </source>
</evidence>
<evidence type="ECO:0000256" key="3">
    <source>
        <dbReference type="ARBA" id="ARBA00038335"/>
    </source>
</evidence>
<dbReference type="GO" id="GO:0000462">
    <property type="term" value="P:maturation of SSU-rRNA from tricistronic rRNA transcript (SSU-rRNA, 5.8S rRNA, LSU-rRNA)"/>
    <property type="evidence" value="ECO:0007669"/>
    <property type="project" value="TreeGrafter"/>
</dbReference>
<organism evidence="5 6">
    <name type="scientific">Australozyma saopauloensis</name>
    <dbReference type="NCBI Taxonomy" id="291208"/>
    <lineage>
        <taxon>Eukaryota</taxon>
        <taxon>Fungi</taxon>
        <taxon>Dikarya</taxon>
        <taxon>Ascomycota</taxon>
        <taxon>Saccharomycotina</taxon>
        <taxon>Pichiomycetes</taxon>
        <taxon>Metschnikowiaceae</taxon>
        <taxon>Australozyma</taxon>
    </lineage>
</organism>
<feature type="domain" description="Small-subunit processome Utp12" evidence="4">
    <location>
        <begin position="542"/>
        <end position="649"/>
    </location>
</feature>
<dbReference type="PANTHER" id="PTHR44267">
    <property type="entry name" value="WD REPEAT-CONTAINING PROTEIN 43"/>
    <property type="match status" value="1"/>
</dbReference>
<comment type="similarity">
    <text evidence="3">Belongs to the UTP5 family.</text>
</comment>
<evidence type="ECO:0000259" key="4">
    <source>
        <dbReference type="Pfam" id="PF04003"/>
    </source>
</evidence>
<evidence type="ECO:0000313" key="6">
    <source>
        <dbReference type="Proteomes" id="UP001338582"/>
    </source>
</evidence>
<reference evidence="5 6" key="1">
    <citation type="submission" date="2023-10" db="EMBL/GenBank/DDBJ databases">
        <title>Draft Genome Sequence of Candida saopaulonensis from a very Premature Infant with Sepsis.</title>
        <authorList>
            <person name="Ning Y."/>
            <person name="Dai R."/>
            <person name="Xiao M."/>
            <person name="Xu Y."/>
            <person name="Yan Q."/>
            <person name="Zhang L."/>
        </authorList>
    </citation>
    <scope>NUCLEOTIDE SEQUENCE [LARGE SCALE GENOMIC DNA]</scope>
    <source>
        <strain evidence="5 6">19XY460</strain>
    </source>
</reference>
<comment type="subcellular location">
    <subcellularLocation>
        <location evidence="1">Nucleus</location>
    </subcellularLocation>
</comment>
<dbReference type="RefSeq" id="XP_062876758.1">
    <property type="nucleotide sequence ID" value="XM_063020688.1"/>
</dbReference>
<dbReference type="InterPro" id="IPR007148">
    <property type="entry name" value="SSU_processome_Utp12"/>
</dbReference>
<evidence type="ECO:0000256" key="2">
    <source>
        <dbReference type="ARBA" id="ARBA00023242"/>
    </source>
</evidence>
<dbReference type="InterPro" id="IPR036322">
    <property type="entry name" value="WD40_repeat_dom_sf"/>
</dbReference>
<accession>A0AAX4H9J1</accession>
<keyword evidence="2" id="KW-0539">Nucleus</keyword>
<proteinExistence type="inferred from homology"/>
<dbReference type="GO" id="GO:0005730">
    <property type="term" value="C:nucleolus"/>
    <property type="evidence" value="ECO:0007669"/>
    <property type="project" value="TreeGrafter"/>
</dbReference>
<dbReference type="Pfam" id="PF04003">
    <property type="entry name" value="Utp12"/>
    <property type="match status" value="1"/>
</dbReference>
<sequence>MSLVPQPISTYYFLIKNFVDTISSHSFSSLSFLPSLCALIFPLSHQPNANPKHKTQNPPSIPRITKNNPQTTAFVTPHSSPIKSLFAAMPTYSTPSRNKFNTTSPEILHPIPSPKTPAMPSPYSLVDAAEAFVANIILKNGRNEVQIYHFSPRSSSSSSSDPIIDESQTKRFEKDHAIVCACWLNDKDVVVPLRKAPKRRASEVESSSNKTVAGNGTKSPPALLAVAFESGEVQVYSPFSDSAVATVQAPATVVSLTQSSNENCFWALTDARAMEFNAFDGTVKRTARLGKVDKDLHTIHYSPFKVKTTSHKSKSSESILAASAHLYLFDGTKSKKSFVAQYADADDDERAGSISHVLALESDDLAILVCREGSSTVALYDLEDPAQKPSTWDCKSRNISGLRSLTENLVAVFTDVGTEILTIKDDVLDSRVSTIRTNFKHIFFSDMISSDSHGVVGIWYDENEPRFERVSSDPSFEGDMKINIHYQAVADDHVEENAPEITFVADAEDEFEHDGASDKIATPTELYFFLRDLLTVNNVSRKKVLTLCSRNSEEVVIRETIRHFSQSEQCSTMVINLFQLVIREVSKDPTRKTPFALWLKWILLAHGGFISKQPEQEDNLRALKESLVQGMGMMPKLLALQGRLQLLKSQADLRSKTSLLNLDEDDEVDAFNAVDNDFGNDTTNNTTVFEDSVMYANGENDEFEGDNTINGTIVYENGEADEMDETTAMEEDEA</sequence>
<keyword evidence="6" id="KW-1185">Reference proteome</keyword>
<dbReference type="Proteomes" id="UP001338582">
    <property type="component" value="Chromosome 2"/>
</dbReference>
<dbReference type="EMBL" id="CP138895">
    <property type="protein sequence ID" value="WPK24375.1"/>
    <property type="molecule type" value="Genomic_DNA"/>
</dbReference>
<gene>
    <name evidence="5" type="ORF">PUMCH_001648</name>
</gene>
<name>A0AAX4H9J1_9ASCO</name>
<protein>
    <recommendedName>
        <fullName evidence="4">Small-subunit processome Utp12 domain-containing protein</fullName>
    </recommendedName>
</protein>
<dbReference type="SUPFAM" id="SSF50978">
    <property type="entry name" value="WD40 repeat-like"/>
    <property type="match status" value="1"/>
</dbReference>
<dbReference type="PANTHER" id="PTHR44267:SF1">
    <property type="entry name" value="WD REPEAT-CONTAINING PROTEIN 43"/>
    <property type="match status" value="1"/>
</dbReference>
<evidence type="ECO:0000256" key="1">
    <source>
        <dbReference type="ARBA" id="ARBA00004123"/>
    </source>
</evidence>